<protein>
    <submittedName>
        <fullName evidence="2">Putative secreted protein</fullName>
    </submittedName>
</protein>
<keyword evidence="1" id="KW-0732">Signal</keyword>
<organism evidence="2">
    <name type="scientific">Amblyomma cajennense</name>
    <name type="common">Cayenne tick</name>
    <name type="synonym">Acarus cajennensis</name>
    <dbReference type="NCBI Taxonomy" id="34607"/>
    <lineage>
        <taxon>Eukaryota</taxon>
        <taxon>Metazoa</taxon>
        <taxon>Ecdysozoa</taxon>
        <taxon>Arthropoda</taxon>
        <taxon>Chelicerata</taxon>
        <taxon>Arachnida</taxon>
        <taxon>Acari</taxon>
        <taxon>Parasitiformes</taxon>
        <taxon>Ixodida</taxon>
        <taxon>Ixodoidea</taxon>
        <taxon>Ixodidae</taxon>
        <taxon>Amblyomminae</taxon>
        <taxon>Amblyomma</taxon>
    </lineage>
</organism>
<proteinExistence type="evidence at transcript level"/>
<evidence type="ECO:0000256" key="1">
    <source>
        <dbReference type="SAM" id="SignalP"/>
    </source>
</evidence>
<evidence type="ECO:0000313" key="2">
    <source>
        <dbReference type="EMBL" id="JAC24001.1"/>
    </source>
</evidence>
<dbReference type="AlphaFoldDB" id="A0A023FQG1"/>
<dbReference type="EMBL" id="GBBK01000481">
    <property type="protein sequence ID" value="JAC24001.1"/>
    <property type="molecule type" value="mRNA"/>
</dbReference>
<feature type="chain" id="PRO_5001515254" evidence="1">
    <location>
        <begin position="19"/>
        <end position="175"/>
    </location>
</feature>
<reference evidence="2" key="1">
    <citation type="submission" date="2014-03" db="EMBL/GenBank/DDBJ databases">
        <title>The sialotranscriptome of Amblyomma triste, Amblyomma parvum and Amblyomma cajennense ticks, uncovered by 454-based RNA-seq.</title>
        <authorList>
            <person name="Garcia G.R."/>
            <person name="Gardinassi L.G."/>
            <person name="Ribeiro J.M."/>
            <person name="Anatriello E."/>
            <person name="Ferreira B.R."/>
            <person name="Moreira H.N."/>
            <person name="Mafra C."/>
            <person name="Olegario M.M."/>
            <person name="Szabo P.J."/>
            <person name="Miranda-Santos I.K."/>
            <person name="Maruyama S.R."/>
        </authorList>
    </citation>
    <scope>NUCLEOTIDE SEQUENCE</scope>
    <source>
        <strain evidence="2">Uberlandia</strain>
        <tissue evidence="2">Salivary glands</tissue>
    </source>
</reference>
<sequence>MFLVFAVTAGVLFSMGLGATTSTKHDGECRDPRTEVPHRGGTLTIKGHTENCTCTLPSGEQGTFPDNTPCFNGRRLVGNCSKGVCKTASSTFGCAGKNGTEEDSTIKDDLCFFECKGKDGKKEWAFLPDGFPCVNRDDGDDQPKNGTCKHRPRRDRADQNETVCFPNDKLYLVGC</sequence>
<feature type="signal peptide" evidence="1">
    <location>
        <begin position="1"/>
        <end position="18"/>
    </location>
</feature>
<accession>A0A023FQG1</accession>
<name>A0A023FQG1_AMBCJ</name>